<feature type="binding site" evidence="5">
    <location>
        <position position="232"/>
    </location>
    <ligand>
        <name>(2E)-4-hydroxy-3-methylbut-2-enyl diphosphate</name>
        <dbReference type="ChEBI" id="CHEBI:128753"/>
    </ligand>
</feature>
<feature type="binding site" evidence="5">
    <location>
        <position position="22"/>
    </location>
    <ligand>
        <name>[4Fe-4S] cluster</name>
        <dbReference type="ChEBI" id="CHEBI:49883"/>
    </ligand>
</feature>
<feature type="binding site" evidence="5">
    <location>
        <position position="276"/>
    </location>
    <ligand>
        <name>dimethylallyl diphosphate</name>
        <dbReference type="ChEBI" id="CHEBI:57623"/>
    </ligand>
</feature>
<feature type="binding site" evidence="5">
    <location>
        <position position="276"/>
    </location>
    <ligand>
        <name>(2E)-4-hydroxy-3-methylbut-2-enyl diphosphate</name>
        <dbReference type="ChEBI" id="CHEBI:128753"/>
    </ligand>
</feature>
<dbReference type="GO" id="GO:0046872">
    <property type="term" value="F:metal ion binding"/>
    <property type="evidence" value="ECO:0007669"/>
    <property type="project" value="UniProtKB-KW"/>
</dbReference>
<keyword evidence="5 6" id="KW-0560">Oxidoreductase</keyword>
<dbReference type="KEGG" id="ttf:THTE_3979"/>
<dbReference type="NCBIfam" id="NF002188">
    <property type="entry name" value="PRK01045.1-2"/>
    <property type="match status" value="1"/>
</dbReference>
<dbReference type="Gene3D" id="3.40.50.11270">
    <property type="match status" value="1"/>
</dbReference>
<name>A0A286RKU7_9BACT</name>
<dbReference type="GO" id="GO:0050992">
    <property type="term" value="P:dimethylallyl diphosphate biosynthetic process"/>
    <property type="evidence" value="ECO:0007669"/>
    <property type="project" value="UniProtKB-UniRule"/>
</dbReference>
<reference evidence="6 7" key="1">
    <citation type="journal article" name="Front. Microbiol.">
        <title>Sugar Metabolism of the First Thermophilic Planctomycete Thermogutta terrifontis: Comparative Genomic and Transcriptomic Approaches.</title>
        <authorList>
            <person name="Elcheninov A.G."/>
            <person name="Menzel P."/>
            <person name="Gudbergsdottir S.R."/>
            <person name="Slesarev A.I."/>
            <person name="Kadnikov V.V."/>
            <person name="Krogh A."/>
            <person name="Bonch-Osmolovskaya E.A."/>
            <person name="Peng X."/>
            <person name="Kublanov I.V."/>
        </authorList>
    </citation>
    <scope>NUCLEOTIDE SEQUENCE [LARGE SCALE GENOMIC DNA]</scope>
    <source>
        <strain evidence="6 7">R1</strain>
    </source>
</reference>
<feature type="binding site" evidence="5">
    <location>
        <position position="134"/>
    </location>
    <ligand>
        <name>(2E)-4-hydroxy-3-methylbut-2-enyl diphosphate</name>
        <dbReference type="ChEBI" id="CHEBI:128753"/>
    </ligand>
</feature>
<feature type="binding site" evidence="5">
    <location>
        <position position="84"/>
    </location>
    <ligand>
        <name>isopentenyl diphosphate</name>
        <dbReference type="ChEBI" id="CHEBI:128769"/>
    </ligand>
</feature>
<evidence type="ECO:0000256" key="1">
    <source>
        <dbReference type="ARBA" id="ARBA00022485"/>
    </source>
</evidence>
<dbReference type="NCBIfam" id="NF002190">
    <property type="entry name" value="PRK01045.1-4"/>
    <property type="match status" value="1"/>
</dbReference>
<dbReference type="EMBL" id="CP018477">
    <property type="protein sequence ID" value="ASV76580.1"/>
    <property type="molecule type" value="Genomic_DNA"/>
</dbReference>
<feature type="binding site" evidence="5">
    <location>
        <position position="51"/>
    </location>
    <ligand>
        <name>isopentenyl diphosphate</name>
        <dbReference type="ChEBI" id="CHEBI:128769"/>
    </ligand>
</feature>
<feature type="binding site" evidence="5">
    <location>
        <position position="232"/>
    </location>
    <ligand>
        <name>dimethylallyl diphosphate</name>
        <dbReference type="ChEBI" id="CHEBI:57623"/>
    </ligand>
</feature>
<dbReference type="Gene3D" id="3.40.1010.20">
    <property type="entry name" value="4-hydroxy-3-methylbut-2-enyl diphosphate reductase, catalytic domain"/>
    <property type="match status" value="2"/>
</dbReference>
<dbReference type="Proteomes" id="UP000215086">
    <property type="component" value="Chromosome"/>
</dbReference>
<sequence length="321" mass="35370">MEASEKQVKTMRILLAFPRGFCAGVNMAIETVETALQWFGTPLYVFHEIVHNQHVVQTFSNRGVIFVNDIDEVPPGSVLVFSAHGVSPEVREKARQRQLRTIDATCPLVTKVHREVRRFADQGYTIFLIGHAGHDEVIGTLGEAPHAIRLIQSVAEAETVEVPDPDKVAYTTQTTLSILDAAQIVARLRERFPKLVGPAKDDICYATQNRQEAVLAIAPQCDVFLVVGSQNSSNSRRLAEIAASTGIPAYLVDGPQEIDLAWFAGKETVGLTAGASAPEHLVQECIRLLQEKFGATVEEVFLREEHVHFPLPAELRLVPSH</sequence>
<dbReference type="GO" id="GO:0019288">
    <property type="term" value="P:isopentenyl diphosphate biosynthetic process, methylerythritol 4-phosphate pathway"/>
    <property type="evidence" value="ECO:0007669"/>
    <property type="project" value="UniProtKB-UniRule"/>
</dbReference>
<feature type="binding site" evidence="5">
    <location>
        <position position="233"/>
    </location>
    <ligand>
        <name>(2E)-4-hydroxy-3-methylbut-2-enyl diphosphate</name>
        <dbReference type="ChEBI" id="CHEBI:128753"/>
    </ligand>
</feature>
<keyword evidence="4 5" id="KW-0411">Iron-sulfur</keyword>
<evidence type="ECO:0000256" key="3">
    <source>
        <dbReference type="ARBA" id="ARBA00023004"/>
    </source>
</evidence>
<feature type="binding site" evidence="5">
    <location>
        <position position="232"/>
    </location>
    <ligand>
        <name>isopentenyl diphosphate</name>
        <dbReference type="ChEBI" id="CHEBI:128769"/>
    </ligand>
</feature>
<evidence type="ECO:0000313" key="6">
    <source>
        <dbReference type="EMBL" id="ASV76580.1"/>
    </source>
</evidence>
<dbReference type="NCBIfam" id="TIGR00216">
    <property type="entry name" value="ispH_lytB"/>
    <property type="match status" value="1"/>
</dbReference>
<keyword evidence="2 5" id="KW-0479">Metal-binding</keyword>
<feature type="binding site" evidence="5">
    <location>
        <position position="233"/>
    </location>
    <ligand>
        <name>isopentenyl diphosphate</name>
        <dbReference type="ChEBI" id="CHEBI:128769"/>
    </ligand>
</feature>
<feature type="binding site" evidence="5">
    <location>
        <position position="106"/>
    </location>
    <ligand>
        <name>[4Fe-4S] cluster</name>
        <dbReference type="ChEBI" id="CHEBI:49883"/>
    </ligand>
</feature>
<evidence type="ECO:0000256" key="5">
    <source>
        <dbReference type="HAMAP-Rule" id="MF_00191"/>
    </source>
</evidence>
<dbReference type="AlphaFoldDB" id="A0A286RKU7"/>
<feature type="binding site" evidence="5">
    <location>
        <position position="234"/>
    </location>
    <ligand>
        <name>isopentenyl diphosphate</name>
        <dbReference type="ChEBI" id="CHEBI:128769"/>
    </ligand>
</feature>
<feature type="binding site" evidence="5">
    <location>
        <position position="134"/>
    </location>
    <ligand>
        <name>dimethylallyl diphosphate</name>
        <dbReference type="ChEBI" id="CHEBI:57623"/>
    </ligand>
</feature>
<dbReference type="GO" id="GO:0051745">
    <property type="term" value="F:4-hydroxy-3-methylbut-2-enyl diphosphate reductase activity"/>
    <property type="evidence" value="ECO:0007669"/>
    <property type="project" value="UniProtKB-UniRule"/>
</dbReference>
<comment type="catalytic activity">
    <reaction evidence="5">
        <text>isopentenyl diphosphate + 2 oxidized [2Fe-2S]-[ferredoxin] + H2O = (2E)-4-hydroxy-3-methylbut-2-enyl diphosphate + 2 reduced [2Fe-2S]-[ferredoxin] + 2 H(+)</text>
        <dbReference type="Rhea" id="RHEA:24488"/>
        <dbReference type="Rhea" id="RHEA-COMP:10000"/>
        <dbReference type="Rhea" id="RHEA-COMP:10001"/>
        <dbReference type="ChEBI" id="CHEBI:15377"/>
        <dbReference type="ChEBI" id="CHEBI:15378"/>
        <dbReference type="ChEBI" id="CHEBI:33737"/>
        <dbReference type="ChEBI" id="CHEBI:33738"/>
        <dbReference type="ChEBI" id="CHEBI:128753"/>
        <dbReference type="ChEBI" id="CHEBI:128769"/>
        <dbReference type="EC" id="1.17.7.4"/>
    </reaction>
</comment>
<accession>A0A286RKU7</accession>
<feature type="binding site" evidence="5">
    <location>
        <position position="233"/>
    </location>
    <ligand>
        <name>dimethylallyl diphosphate</name>
        <dbReference type="ChEBI" id="CHEBI:57623"/>
    </ligand>
</feature>
<feature type="binding site" evidence="5">
    <location>
        <position position="276"/>
    </location>
    <ligand>
        <name>isopentenyl diphosphate</name>
        <dbReference type="ChEBI" id="CHEBI:128769"/>
    </ligand>
</feature>
<dbReference type="PANTHER" id="PTHR30426:SF0">
    <property type="entry name" value="4-HYDROXY-3-METHYLBUT-2-ENYL DIPHOSPHATE REDUCTASE"/>
    <property type="match status" value="1"/>
</dbReference>
<evidence type="ECO:0000256" key="2">
    <source>
        <dbReference type="ARBA" id="ARBA00022723"/>
    </source>
</evidence>
<feature type="binding site" evidence="5">
    <location>
        <position position="84"/>
    </location>
    <ligand>
        <name>(2E)-4-hydroxy-3-methylbut-2-enyl diphosphate</name>
        <dbReference type="ChEBI" id="CHEBI:128753"/>
    </ligand>
</feature>
<comment type="pathway">
    <text evidence="5">Isoprenoid biosynthesis; isopentenyl diphosphate biosynthesis via DXP pathway; isopentenyl diphosphate from 1-deoxy-D-xylulose 5-phosphate: step 6/6.</text>
</comment>
<evidence type="ECO:0000313" key="7">
    <source>
        <dbReference type="Proteomes" id="UP000215086"/>
    </source>
</evidence>
<dbReference type="GO" id="GO:0016114">
    <property type="term" value="P:terpenoid biosynthetic process"/>
    <property type="evidence" value="ECO:0007669"/>
    <property type="project" value="UniProtKB-UniRule"/>
</dbReference>
<proteinExistence type="inferred from homology"/>
<comment type="pathway">
    <text evidence="5">Isoprenoid biosynthesis; dimethylallyl diphosphate biosynthesis; dimethylallyl diphosphate from (2E)-4-hydroxy-3-methylbutenyl diphosphate: step 1/1.</text>
</comment>
<comment type="cofactor">
    <cofactor evidence="5">
        <name>[4Fe-4S] cluster</name>
        <dbReference type="ChEBI" id="CHEBI:49883"/>
    </cofactor>
    <text evidence="5">Binds 1 [4Fe-4S] cluster per subunit.</text>
</comment>
<dbReference type="UniPathway" id="UPA00056">
    <property type="reaction ID" value="UER00097"/>
</dbReference>
<dbReference type="InterPro" id="IPR003451">
    <property type="entry name" value="LytB/IspH"/>
</dbReference>
<keyword evidence="7" id="KW-1185">Reference proteome</keyword>
<feature type="binding site" evidence="5">
    <location>
        <position position="234"/>
    </location>
    <ligand>
        <name>(2E)-4-hydroxy-3-methylbut-2-enyl diphosphate</name>
        <dbReference type="ChEBI" id="CHEBI:128753"/>
    </ligand>
</feature>
<keyword evidence="5" id="KW-0414">Isoprene biosynthesis</keyword>
<feature type="binding site" evidence="5">
    <location>
        <position position="51"/>
    </location>
    <ligand>
        <name>dimethylallyl diphosphate</name>
        <dbReference type="ChEBI" id="CHEBI:57623"/>
    </ligand>
</feature>
<feature type="binding site" evidence="5">
    <location>
        <position position="51"/>
    </location>
    <ligand>
        <name>(2E)-4-hydroxy-3-methylbut-2-enyl diphosphate</name>
        <dbReference type="ChEBI" id="CHEBI:128753"/>
    </ligand>
</feature>
<comment type="catalytic activity">
    <reaction evidence="5">
        <text>dimethylallyl diphosphate + 2 oxidized [2Fe-2S]-[ferredoxin] + H2O = (2E)-4-hydroxy-3-methylbut-2-enyl diphosphate + 2 reduced [2Fe-2S]-[ferredoxin] + 2 H(+)</text>
        <dbReference type="Rhea" id="RHEA:24825"/>
        <dbReference type="Rhea" id="RHEA-COMP:10000"/>
        <dbReference type="Rhea" id="RHEA-COMP:10001"/>
        <dbReference type="ChEBI" id="CHEBI:15377"/>
        <dbReference type="ChEBI" id="CHEBI:15378"/>
        <dbReference type="ChEBI" id="CHEBI:33737"/>
        <dbReference type="ChEBI" id="CHEBI:33738"/>
        <dbReference type="ChEBI" id="CHEBI:57623"/>
        <dbReference type="ChEBI" id="CHEBI:128753"/>
        <dbReference type="EC" id="1.17.7.4"/>
    </reaction>
</comment>
<dbReference type="CDD" id="cd13944">
    <property type="entry name" value="lytB_ispH"/>
    <property type="match status" value="1"/>
</dbReference>
<gene>
    <name evidence="5" type="primary">ispH</name>
    <name evidence="6" type="ORF">THTE_3979</name>
</gene>
<feature type="binding site" evidence="5">
    <location>
        <position position="84"/>
    </location>
    <ligand>
        <name>dimethylallyl diphosphate</name>
        <dbReference type="ChEBI" id="CHEBI:57623"/>
    </ligand>
</feature>
<feature type="binding site" evidence="5">
    <location>
        <position position="234"/>
    </location>
    <ligand>
        <name>dimethylallyl diphosphate</name>
        <dbReference type="ChEBI" id="CHEBI:57623"/>
    </ligand>
</feature>
<feature type="active site" description="Proton donor" evidence="5">
    <location>
        <position position="136"/>
    </location>
</feature>
<dbReference type="EC" id="1.17.7.4" evidence="5"/>
<dbReference type="Pfam" id="PF02401">
    <property type="entry name" value="LYTB"/>
    <property type="match status" value="1"/>
</dbReference>
<keyword evidence="3 5" id="KW-0408">Iron</keyword>
<evidence type="ECO:0000256" key="4">
    <source>
        <dbReference type="ARBA" id="ARBA00023014"/>
    </source>
</evidence>
<organism evidence="6 7">
    <name type="scientific">Thermogutta terrifontis</name>
    <dbReference type="NCBI Taxonomy" id="1331910"/>
    <lineage>
        <taxon>Bacteria</taxon>
        <taxon>Pseudomonadati</taxon>
        <taxon>Planctomycetota</taxon>
        <taxon>Planctomycetia</taxon>
        <taxon>Pirellulales</taxon>
        <taxon>Thermoguttaceae</taxon>
        <taxon>Thermogutta</taxon>
    </lineage>
</organism>
<dbReference type="UniPathway" id="UPA00059">
    <property type="reaction ID" value="UER00105"/>
</dbReference>
<comment type="similarity">
    <text evidence="5">Belongs to the IspH family.</text>
</comment>
<dbReference type="HAMAP" id="MF_00191">
    <property type="entry name" value="IspH"/>
    <property type="match status" value="1"/>
</dbReference>
<feature type="binding site" evidence="5">
    <location>
        <position position="204"/>
    </location>
    <ligand>
        <name>[4Fe-4S] cluster</name>
        <dbReference type="ChEBI" id="CHEBI:49883"/>
    </ligand>
</feature>
<comment type="function">
    <text evidence="5">Catalyzes the conversion of 1-hydroxy-2-methyl-2-(E)-butenyl 4-diphosphate (HMBPP) into a mixture of isopentenyl diphosphate (IPP) and dimethylallyl diphosphate (DMAPP). Acts in the terminal step of the DOXP/MEP pathway for isoprenoid precursor biosynthesis.</text>
</comment>
<keyword evidence="1 5" id="KW-0004">4Fe-4S</keyword>
<dbReference type="PANTHER" id="PTHR30426">
    <property type="entry name" value="4-HYDROXY-3-METHYLBUT-2-ENYL DIPHOSPHATE REDUCTASE"/>
    <property type="match status" value="1"/>
</dbReference>
<feature type="binding site" evidence="5">
    <location>
        <position position="174"/>
    </location>
    <ligand>
        <name>(2E)-4-hydroxy-3-methylbut-2-enyl diphosphate</name>
        <dbReference type="ChEBI" id="CHEBI:128753"/>
    </ligand>
</feature>
<protein>
    <recommendedName>
        <fullName evidence="5">4-hydroxy-3-methylbut-2-enyl diphosphate reductase</fullName>
        <shortName evidence="5">HMBPP reductase</shortName>
        <ecNumber evidence="5">1.17.7.4</ecNumber>
    </recommendedName>
</protein>
<feature type="binding site" evidence="5">
    <location>
        <position position="134"/>
    </location>
    <ligand>
        <name>isopentenyl diphosphate</name>
        <dbReference type="ChEBI" id="CHEBI:128769"/>
    </ligand>
</feature>
<dbReference type="GO" id="GO:0051539">
    <property type="term" value="F:4 iron, 4 sulfur cluster binding"/>
    <property type="evidence" value="ECO:0007669"/>
    <property type="project" value="UniProtKB-UniRule"/>
</dbReference>